<evidence type="ECO:0000256" key="1">
    <source>
        <dbReference type="ARBA" id="ARBA00022737"/>
    </source>
</evidence>
<feature type="repeat" description="TPR" evidence="3">
    <location>
        <begin position="103"/>
        <end position="136"/>
    </location>
</feature>
<dbReference type="Proteomes" id="UP000027982">
    <property type="component" value="Chromosome"/>
</dbReference>
<dbReference type="PROSITE" id="PS50005">
    <property type="entry name" value="TPR"/>
    <property type="match status" value="2"/>
</dbReference>
<feature type="region of interest" description="Disordered" evidence="4">
    <location>
        <begin position="19"/>
        <end position="49"/>
    </location>
</feature>
<dbReference type="eggNOG" id="COG0457">
    <property type="taxonomic scope" value="Bacteria"/>
</dbReference>
<feature type="repeat" description="TPR" evidence="3">
    <location>
        <begin position="171"/>
        <end position="204"/>
    </location>
</feature>
<evidence type="ECO:0000256" key="3">
    <source>
        <dbReference type="PROSITE-ProRule" id="PRU00339"/>
    </source>
</evidence>
<accession>A0A068NY73</accession>
<dbReference type="SUPFAM" id="SSF48452">
    <property type="entry name" value="TPR-like"/>
    <property type="match status" value="1"/>
</dbReference>
<dbReference type="EMBL" id="CP007139">
    <property type="protein sequence ID" value="AIE87900.1"/>
    <property type="molecule type" value="Genomic_DNA"/>
</dbReference>
<dbReference type="InterPro" id="IPR011990">
    <property type="entry name" value="TPR-like_helical_dom_sf"/>
</dbReference>
<dbReference type="OrthoDB" id="476745at2"/>
<reference evidence="5 6" key="1">
    <citation type="journal article" date="2014" name="PLoS ONE">
        <title>The first complete genome sequence of the class fimbriimonadia in the phylum armatimonadetes.</title>
        <authorList>
            <person name="Hu Z.Y."/>
            <person name="Wang Y.Z."/>
            <person name="Im W.T."/>
            <person name="Wang S.Y."/>
            <person name="Zhao G.P."/>
            <person name="Zheng H.J."/>
            <person name="Quan Z.X."/>
        </authorList>
    </citation>
    <scope>NUCLEOTIDE SEQUENCE [LARGE SCALE GENOMIC DNA]</scope>
    <source>
        <strain evidence="5">Gsoil 348</strain>
    </source>
</reference>
<dbReference type="AlphaFoldDB" id="A0A068NY73"/>
<keyword evidence="2 3" id="KW-0802">TPR repeat</keyword>
<dbReference type="InterPro" id="IPR051012">
    <property type="entry name" value="CellSynth/LPSAsmb/PSIAsmb"/>
</dbReference>
<dbReference type="InterPro" id="IPR019734">
    <property type="entry name" value="TPR_rpt"/>
</dbReference>
<dbReference type="STRING" id="661478.OP10G_4532"/>
<dbReference type="PANTHER" id="PTHR45586">
    <property type="entry name" value="TPR REPEAT-CONTAINING PROTEIN PA4667"/>
    <property type="match status" value="1"/>
</dbReference>
<gene>
    <name evidence="5" type="ORF">OP10G_4532</name>
</gene>
<keyword evidence="1" id="KW-0677">Repeat</keyword>
<dbReference type="KEGG" id="fgi:OP10G_4532"/>
<dbReference type="RefSeq" id="WP_025228223.1">
    <property type="nucleotide sequence ID" value="NZ_CP007139.1"/>
</dbReference>
<sequence length="287" mass="31877">MEPNYKTIADLFAVVQPTDLTVDEKPRPKEGKTAEESDALGRQSLADGDPDAAVRHFKRAVEQREATDIASRVDLAGALDYADQAPQALRQYQLALRAKSDAVEPVVGMSEIYKRYGRFRDAIEKLESAVAKEPSNPYLRIKLAETLRDAGQPKRALAAAQEAVMLKPDDAFYHYWIGDLLITMGQYDGALDSLRAAIELSPGDDHLYVRAAVAFWRAGRQVEAVKAVRLASDLDPSKHLYHGLLGILLEESDLAEEAKLESNRADKMDRYDHDLLGRLLDEMGIEA</sequence>
<dbReference type="Pfam" id="PF14559">
    <property type="entry name" value="TPR_19"/>
    <property type="match status" value="2"/>
</dbReference>
<name>A0A068NY73_FIMGI</name>
<evidence type="ECO:0000313" key="5">
    <source>
        <dbReference type="EMBL" id="AIE87900.1"/>
    </source>
</evidence>
<dbReference type="Gene3D" id="1.25.40.10">
    <property type="entry name" value="Tetratricopeptide repeat domain"/>
    <property type="match status" value="1"/>
</dbReference>
<evidence type="ECO:0000313" key="6">
    <source>
        <dbReference type="Proteomes" id="UP000027982"/>
    </source>
</evidence>
<organism evidence="5 6">
    <name type="scientific">Fimbriimonas ginsengisoli Gsoil 348</name>
    <dbReference type="NCBI Taxonomy" id="661478"/>
    <lineage>
        <taxon>Bacteria</taxon>
        <taxon>Bacillati</taxon>
        <taxon>Armatimonadota</taxon>
        <taxon>Fimbriimonadia</taxon>
        <taxon>Fimbriimonadales</taxon>
        <taxon>Fimbriimonadaceae</taxon>
        <taxon>Fimbriimonas</taxon>
    </lineage>
</organism>
<keyword evidence="6" id="KW-1185">Reference proteome</keyword>
<evidence type="ECO:0000256" key="2">
    <source>
        <dbReference type="ARBA" id="ARBA00022803"/>
    </source>
</evidence>
<evidence type="ECO:0000256" key="4">
    <source>
        <dbReference type="SAM" id="MobiDB-lite"/>
    </source>
</evidence>
<dbReference type="SMART" id="SM00028">
    <property type="entry name" value="TPR"/>
    <property type="match status" value="5"/>
</dbReference>
<feature type="compositionally biased region" description="Basic and acidic residues" evidence="4">
    <location>
        <begin position="22"/>
        <end position="35"/>
    </location>
</feature>
<dbReference type="PANTHER" id="PTHR45586:SF1">
    <property type="entry name" value="LIPOPOLYSACCHARIDE ASSEMBLY PROTEIN B"/>
    <property type="match status" value="1"/>
</dbReference>
<proteinExistence type="predicted"/>
<dbReference type="HOGENOM" id="CLU_968914_0_0_0"/>
<protein>
    <submittedName>
        <fullName evidence="5">Putative tetratricopeptide repeat-containing domain protein</fullName>
    </submittedName>
</protein>